<accession>A0A4Q7NG13</accession>
<dbReference type="InterPro" id="IPR000524">
    <property type="entry name" value="Tscrpt_reg_HTH_GntR"/>
</dbReference>
<dbReference type="Gene3D" id="1.20.120.530">
    <property type="entry name" value="GntR ligand-binding domain-like"/>
    <property type="match status" value="1"/>
</dbReference>
<dbReference type="SUPFAM" id="SSF46785">
    <property type="entry name" value="Winged helix' DNA-binding domain"/>
    <property type="match status" value="1"/>
</dbReference>
<dbReference type="PROSITE" id="PS50949">
    <property type="entry name" value="HTH_GNTR"/>
    <property type="match status" value="1"/>
</dbReference>
<feature type="domain" description="HTH gntR-type" evidence="4">
    <location>
        <begin position="8"/>
        <end position="75"/>
    </location>
</feature>
<dbReference type="SUPFAM" id="SSF48008">
    <property type="entry name" value="GntR ligand-binding domain-like"/>
    <property type="match status" value="1"/>
</dbReference>
<evidence type="ECO:0000256" key="1">
    <source>
        <dbReference type="ARBA" id="ARBA00023015"/>
    </source>
</evidence>
<dbReference type="Pfam" id="PF00392">
    <property type="entry name" value="GntR"/>
    <property type="match status" value="1"/>
</dbReference>
<dbReference type="Gene3D" id="1.10.10.10">
    <property type="entry name" value="Winged helix-like DNA-binding domain superfamily/Winged helix DNA-binding domain"/>
    <property type="match status" value="1"/>
</dbReference>
<dbReference type="Pfam" id="PF07729">
    <property type="entry name" value="FCD"/>
    <property type="match status" value="1"/>
</dbReference>
<keyword evidence="2" id="KW-0238">DNA-binding</keyword>
<dbReference type="SMART" id="SM00345">
    <property type="entry name" value="HTH_GNTR"/>
    <property type="match status" value="1"/>
</dbReference>
<evidence type="ECO:0000256" key="2">
    <source>
        <dbReference type="ARBA" id="ARBA00023125"/>
    </source>
</evidence>
<dbReference type="AlphaFoldDB" id="A0A4Q7NG13"/>
<organism evidence="5 6">
    <name type="scientific">Pigmentiphaga kullae</name>
    <dbReference type="NCBI Taxonomy" id="151784"/>
    <lineage>
        <taxon>Bacteria</taxon>
        <taxon>Pseudomonadati</taxon>
        <taxon>Pseudomonadota</taxon>
        <taxon>Betaproteobacteria</taxon>
        <taxon>Burkholderiales</taxon>
        <taxon>Alcaligenaceae</taxon>
        <taxon>Pigmentiphaga</taxon>
    </lineage>
</organism>
<name>A0A4Q7NG13_9BURK</name>
<keyword evidence="6" id="KW-1185">Reference proteome</keyword>
<dbReference type="InterPro" id="IPR036390">
    <property type="entry name" value="WH_DNA-bd_sf"/>
</dbReference>
<dbReference type="InterPro" id="IPR008920">
    <property type="entry name" value="TF_FadR/GntR_C"/>
</dbReference>
<dbReference type="SMART" id="SM00895">
    <property type="entry name" value="FCD"/>
    <property type="match status" value="1"/>
</dbReference>
<evidence type="ECO:0000256" key="3">
    <source>
        <dbReference type="ARBA" id="ARBA00023163"/>
    </source>
</evidence>
<gene>
    <name evidence="5" type="ORF">EV675_4274</name>
</gene>
<proteinExistence type="predicted"/>
<keyword evidence="1" id="KW-0805">Transcription regulation</keyword>
<keyword evidence="3" id="KW-0804">Transcription</keyword>
<evidence type="ECO:0000259" key="4">
    <source>
        <dbReference type="PROSITE" id="PS50949"/>
    </source>
</evidence>
<dbReference type="InterPro" id="IPR036388">
    <property type="entry name" value="WH-like_DNA-bd_sf"/>
</dbReference>
<dbReference type="RefSeq" id="WP_242621529.1">
    <property type="nucleotide sequence ID" value="NZ_SGXC01000002.1"/>
</dbReference>
<dbReference type="PANTHER" id="PTHR43537:SF20">
    <property type="entry name" value="HTH-TYPE TRANSCRIPTIONAL REPRESSOR GLAR"/>
    <property type="match status" value="1"/>
</dbReference>
<comment type="caution">
    <text evidence="5">The sequence shown here is derived from an EMBL/GenBank/DDBJ whole genome shotgun (WGS) entry which is preliminary data.</text>
</comment>
<evidence type="ECO:0000313" key="5">
    <source>
        <dbReference type="EMBL" id="RZS81647.1"/>
    </source>
</evidence>
<dbReference type="Proteomes" id="UP000292445">
    <property type="component" value="Unassembled WGS sequence"/>
</dbReference>
<reference evidence="5 6" key="1">
    <citation type="submission" date="2019-02" db="EMBL/GenBank/DDBJ databases">
        <title>Genomic Encyclopedia of Type Strains, Phase IV (KMG-IV): sequencing the most valuable type-strain genomes for metagenomic binning, comparative biology and taxonomic classification.</title>
        <authorList>
            <person name="Goeker M."/>
        </authorList>
    </citation>
    <scope>NUCLEOTIDE SEQUENCE [LARGE SCALE GENOMIC DNA]</scope>
    <source>
        <strain evidence="5 6">K24</strain>
    </source>
</reference>
<dbReference type="PANTHER" id="PTHR43537">
    <property type="entry name" value="TRANSCRIPTIONAL REGULATOR, GNTR FAMILY"/>
    <property type="match status" value="1"/>
</dbReference>
<dbReference type="GO" id="GO:0003700">
    <property type="term" value="F:DNA-binding transcription factor activity"/>
    <property type="evidence" value="ECO:0007669"/>
    <property type="project" value="InterPro"/>
</dbReference>
<dbReference type="EMBL" id="SGXC01000002">
    <property type="protein sequence ID" value="RZS81647.1"/>
    <property type="molecule type" value="Genomic_DNA"/>
</dbReference>
<dbReference type="GO" id="GO:0003677">
    <property type="term" value="F:DNA binding"/>
    <property type="evidence" value="ECO:0007669"/>
    <property type="project" value="UniProtKB-KW"/>
</dbReference>
<evidence type="ECO:0000313" key="6">
    <source>
        <dbReference type="Proteomes" id="UP000292445"/>
    </source>
</evidence>
<sequence>MLDADIAPSMTVQIYERLRADLLDGLWPPGQKLLMHRLRQHYAIGASPLREALSRLVAEGLAVHNDQRGFAAAAVSADELEDILRNRVALESLALEQGLARRSPQWEEALLLAFHRLSRTPRSVDEDSYEENPVWERQHRAFHFALLSACGSPTLMGFCEQLYDRAYRYRQLAARKAYKRRNELDEHRAIFEAVMAGDLEAAKGLLARHYERTAALSGQQG</sequence>
<protein>
    <submittedName>
        <fullName evidence="5">GntR family transcriptional regulator</fullName>
    </submittedName>
</protein>
<dbReference type="InterPro" id="IPR011711">
    <property type="entry name" value="GntR_C"/>
</dbReference>